<accession>A0A553QZM3</accession>
<dbReference type="AlphaFoldDB" id="A0A553QZM3"/>
<protein>
    <recommendedName>
        <fullName evidence="4">RNA polymerase II subunit M</fullName>
    </recommendedName>
</protein>
<feature type="region of interest" description="Disordered" evidence="1">
    <location>
        <begin position="199"/>
        <end position="242"/>
    </location>
</feature>
<dbReference type="EMBL" id="SRMA01025370">
    <property type="protein sequence ID" value="TRY95409.1"/>
    <property type="molecule type" value="Genomic_DNA"/>
</dbReference>
<feature type="compositionally biased region" description="Basic and acidic residues" evidence="1">
    <location>
        <begin position="233"/>
        <end position="242"/>
    </location>
</feature>
<evidence type="ECO:0008006" key="4">
    <source>
        <dbReference type="Google" id="ProtNLM"/>
    </source>
</evidence>
<feature type="region of interest" description="Disordered" evidence="1">
    <location>
        <begin position="291"/>
        <end position="317"/>
    </location>
</feature>
<name>A0A553QZM3_9TELE</name>
<dbReference type="GO" id="GO:0003711">
    <property type="term" value="F:transcription elongation factor activity"/>
    <property type="evidence" value="ECO:0007669"/>
    <property type="project" value="InterPro"/>
</dbReference>
<organism evidence="2 3">
    <name type="scientific">Danionella cerebrum</name>
    <dbReference type="NCBI Taxonomy" id="2873325"/>
    <lineage>
        <taxon>Eukaryota</taxon>
        <taxon>Metazoa</taxon>
        <taxon>Chordata</taxon>
        <taxon>Craniata</taxon>
        <taxon>Vertebrata</taxon>
        <taxon>Euteleostomi</taxon>
        <taxon>Actinopterygii</taxon>
        <taxon>Neopterygii</taxon>
        <taxon>Teleostei</taxon>
        <taxon>Ostariophysi</taxon>
        <taxon>Cypriniformes</taxon>
        <taxon>Danionidae</taxon>
        <taxon>Danioninae</taxon>
        <taxon>Danionella</taxon>
    </lineage>
</organism>
<proteinExistence type="predicted"/>
<feature type="compositionally biased region" description="Low complexity" evidence="1">
    <location>
        <begin position="215"/>
        <end position="229"/>
    </location>
</feature>
<evidence type="ECO:0000256" key="1">
    <source>
        <dbReference type="SAM" id="MobiDB-lite"/>
    </source>
</evidence>
<sequence length="317" mass="35209">MLPSWVARQGDVGDLRMKNKDELLEILSRQEKLLSNKSFIHTLPDKGKKMTEFVEKVHLALDLLEEEERKQASLISVRTRLQSEYELALAKRSTDVSVEMSLPSCDVNKRKGCAAEEGSGDVFGQKDLARHRQTAETLEIVGVNTQASLMGDAELVEALVRVTLGESTSSDKSTSTFLGTPSQKKPHYIEVLEKTEESVHLKKPRFKPNQTVVKSESSSPSQPSGNTSPLTAEARRRQDRKHLDDVTAAKLPPLHHSPAQLLSLEESAALLHEQTRKQLELHARLSIRTENFSPEGGTLSAYKEVHDDGALLSSEED</sequence>
<dbReference type="Pfam" id="PF15328">
    <property type="entry name" value="GCOM2"/>
    <property type="match status" value="2"/>
</dbReference>
<dbReference type="OrthoDB" id="2408655at2759"/>
<dbReference type="InterPro" id="IPR051375">
    <property type="entry name" value="Tuftelin_GRINL1A/MYZAP/CCD68"/>
</dbReference>
<evidence type="ECO:0000313" key="2">
    <source>
        <dbReference type="EMBL" id="TRY95409.1"/>
    </source>
</evidence>
<dbReference type="PANTHER" id="PTHR23171:SF4">
    <property type="entry name" value="TUFTELIN"/>
    <property type="match status" value="1"/>
</dbReference>
<dbReference type="Proteomes" id="UP000316079">
    <property type="component" value="Unassembled WGS sequence"/>
</dbReference>
<keyword evidence="3" id="KW-1185">Reference proteome</keyword>
<dbReference type="GO" id="GO:0005634">
    <property type="term" value="C:nucleus"/>
    <property type="evidence" value="ECO:0007669"/>
    <property type="project" value="InterPro"/>
</dbReference>
<dbReference type="STRING" id="623744.A0A553QZM3"/>
<evidence type="ECO:0000313" key="3">
    <source>
        <dbReference type="Proteomes" id="UP000316079"/>
    </source>
</evidence>
<dbReference type="GO" id="GO:0006368">
    <property type="term" value="P:transcription elongation by RNA polymerase II"/>
    <property type="evidence" value="ECO:0007669"/>
    <property type="project" value="InterPro"/>
</dbReference>
<comment type="caution">
    <text evidence="2">The sequence shown here is derived from an EMBL/GenBank/DDBJ whole genome shotgun (WGS) entry which is preliminary data.</text>
</comment>
<dbReference type="PRINTS" id="PR02085">
    <property type="entry name" value="POLR2GRINL1"/>
</dbReference>
<dbReference type="PANTHER" id="PTHR23171">
    <property type="entry name" value="GDOWN1"/>
    <property type="match status" value="1"/>
</dbReference>
<gene>
    <name evidence="2" type="ORF">DNTS_000414</name>
</gene>
<reference evidence="2 3" key="1">
    <citation type="journal article" date="2019" name="Sci. Data">
        <title>Hybrid genome assembly and annotation of Danionella translucida.</title>
        <authorList>
            <person name="Kadobianskyi M."/>
            <person name="Schulze L."/>
            <person name="Schuelke M."/>
            <person name="Judkewitz B."/>
        </authorList>
    </citation>
    <scope>NUCLEOTIDE SEQUENCE [LARGE SCALE GENOMIC DNA]</scope>
    <source>
        <strain evidence="2 3">Bolton</strain>
    </source>
</reference>
<dbReference type="InterPro" id="IPR026213">
    <property type="entry name" value="GRINL1"/>
</dbReference>
<dbReference type="GO" id="GO:0035556">
    <property type="term" value="P:intracellular signal transduction"/>
    <property type="evidence" value="ECO:0007669"/>
    <property type="project" value="TreeGrafter"/>
</dbReference>